<gene>
    <name evidence="1" type="ordered locus">B488_12530</name>
</gene>
<keyword evidence="2" id="KW-1185">Reference proteome</keyword>
<reference evidence="1 2" key="1">
    <citation type="journal article" date="2012" name="Stand. Genomic Sci.">
        <title>Complete genome sequence of Liberibacter crescens BT-1.</title>
        <authorList>
            <person name="Leonard M.T."/>
            <person name="Fagen J.R."/>
            <person name="Davis-Richardson A.G."/>
            <person name="Davis M.J."/>
            <person name="Triplett E.W."/>
        </authorList>
    </citation>
    <scope>NUCLEOTIDE SEQUENCE [LARGE SCALE GENOMIC DNA]</scope>
    <source>
        <strain evidence="1 2">BT-1</strain>
    </source>
</reference>
<sequence>MSSSLRVTAITFLVLGLSSHPTGDLFFKNTSIDCFFAVTKLFPEKGRQLLSAESYGETCIITMLIQDIGKRPRKLTIKVPINKVKR</sequence>
<dbReference type="KEGG" id="lcc:B488_12530"/>
<dbReference type="Proteomes" id="UP000010799">
    <property type="component" value="Chromosome"/>
</dbReference>
<evidence type="ECO:0000313" key="1">
    <source>
        <dbReference type="EMBL" id="AGA65245.1"/>
    </source>
</evidence>
<name>L0EWL1_LIBCB</name>
<dbReference type="HOGENOM" id="CLU_189976_0_0_5"/>
<proteinExistence type="predicted"/>
<dbReference type="EMBL" id="CP003789">
    <property type="protein sequence ID" value="AGA65245.1"/>
    <property type="molecule type" value="Genomic_DNA"/>
</dbReference>
<evidence type="ECO:0000313" key="2">
    <source>
        <dbReference type="Proteomes" id="UP000010799"/>
    </source>
</evidence>
<accession>L0EWL1</accession>
<protein>
    <submittedName>
        <fullName evidence="1">Uncharacterized protein</fullName>
    </submittedName>
</protein>
<dbReference type="STRING" id="1215343.B488_12530"/>
<dbReference type="PATRIC" id="fig|1215343.11.peg.1294"/>
<dbReference type="AlphaFoldDB" id="L0EWL1"/>
<organism evidence="1 2">
    <name type="scientific">Liberibacter crescens (strain BT-1)</name>
    <dbReference type="NCBI Taxonomy" id="1215343"/>
    <lineage>
        <taxon>Bacteria</taxon>
        <taxon>Pseudomonadati</taxon>
        <taxon>Pseudomonadota</taxon>
        <taxon>Alphaproteobacteria</taxon>
        <taxon>Hyphomicrobiales</taxon>
        <taxon>Rhizobiaceae</taxon>
        <taxon>Liberibacter</taxon>
    </lineage>
</organism>